<dbReference type="EMBL" id="ACIP02000001">
    <property type="protein sequence ID" value="EEP29338.1"/>
    <property type="molecule type" value="Genomic_DNA"/>
</dbReference>
<comment type="caution">
    <text evidence="3">The sequence shown here is derived from an EMBL/GenBank/DDBJ whole genome shotgun (WGS) entry which is preliminary data.</text>
</comment>
<dbReference type="RefSeq" id="WP_006905726.1">
    <property type="nucleotide sequence ID" value="NZ_GG665866.1"/>
</dbReference>
<proteinExistence type="predicted"/>
<dbReference type="AlphaFoldDB" id="C4G9P1"/>
<gene>
    <name evidence="3" type="ORF">GCWU000342_00695</name>
</gene>
<keyword evidence="2" id="KW-0472">Membrane</keyword>
<feature type="region of interest" description="Disordered" evidence="1">
    <location>
        <begin position="100"/>
        <end position="136"/>
    </location>
</feature>
<dbReference type="Proteomes" id="UP000003494">
    <property type="component" value="Unassembled WGS sequence"/>
</dbReference>
<evidence type="ECO:0000313" key="3">
    <source>
        <dbReference type="EMBL" id="EEP29338.1"/>
    </source>
</evidence>
<evidence type="ECO:0000313" key="4">
    <source>
        <dbReference type="Proteomes" id="UP000003494"/>
    </source>
</evidence>
<accession>C4G9P1</accession>
<dbReference type="HOGENOM" id="CLU_939110_0_0_9"/>
<organism evidence="3 4">
    <name type="scientific">Shuttleworthella satelles DSM 14600</name>
    <dbReference type="NCBI Taxonomy" id="626523"/>
    <lineage>
        <taxon>Bacteria</taxon>
        <taxon>Bacillati</taxon>
        <taxon>Bacillota</taxon>
        <taxon>Clostridia</taxon>
        <taxon>Lachnospirales</taxon>
        <taxon>Lachnospiraceae</taxon>
        <taxon>Shuttleworthella</taxon>
    </lineage>
</organism>
<feature type="transmembrane region" description="Helical" evidence="2">
    <location>
        <begin position="151"/>
        <end position="172"/>
    </location>
</feature>
<keyword evidence="4" id="KW-1185">Reference proteome</keyword>
<feature type="compositionally biased region" description="Basic and acidic residues" evidence="1">
    <location>
        <begin position="114"/>
        <end position="132"/>
    </location>
</feature>
<feature type="transmembrane region" description="Helical" evidence="2">
    <location>
        <begin position="192"/>
        <end position="211"/>
    </location>
</feature>
<dbReference type="STRING" id="626523.GCWU000342_00695"/>
<feature type="transmembrane region" description="Helical" evidence="2">
    <location>
        <begin position="271"/>
        <end position="294"/>
    </location>
</feature>
<reference evidence="3" key="1">
    <citation type="submission" date="2009-04" db="EMBL/GenBank/DDBJ databases">
        <authorList>
            <person name="Weinstock G."/>
            <person name="Sodergren E."/>
            <person name="Clifton S."/>
            <person name="Fulton L."/>
            <person name="Fulton B."/>
            <person name="Courtney L."/>
            <person name="Fronick C."/>
            <person name="Harrison M."/>
            <person name="Strong C."/>
            <person name="Farmer C."/>
            <person name="Delahaunty K."/>
            <person name="Markovic C."/>
            <person name="Hall O."/>
            <person name="Minx P."/>
            <person name="Tomlinson C."/>
            <person name="Mitreva M."/>
            <person name="Nelson J."/>
            <person name="Hou S."/>
            <person name="Wollam A."/>
            <person name="Pepin K.H."/>
            <person name="Johnson M."/>
            <person name="Bhonagiri V."/>
            <person name="Nash W.E."/>
            <person name="Warren W."/>
            <person name="Chinwalla A."/>
            <person name="Mardis E.R."/>
            <person name="Wilson R.K."/>
        </authorList>
    </citation>
    <scope>NUCLEOTIDE SEQUENCE [LARGE SCALE GENOMIC DNA]</scope>
    <source>
        <strain evidence="3">DSM 14600</strain>
    </source>
</reference>
<name>C4G9P1_9FIRM</name>
<keyword evidence="2" id="KW-1133">Transmembrane helix</keyword>
<evidence type="ECO:0000256" key="2">
    <source>
        <dbReference type="SAM" id="Phobius"/>
    </source>
</evidence>
<dbReference type="eggNOG" id="ENOG5032N6J">
    <property type="taxonomic scope" value="Bacteria"/>
</dbReference>
<feature type="transmembrane region" description="Helical" evidence="2">
    <location>
        <begin position="231"/>
        <end position="251"/>
    </location>
</feature>
<evidence type="ECO:0000256" key="1">
    <source>
        <dbReference type="SAM" id="MobiDB-lite"/>
    </source>
</evidence>
<sequence>MLYAIGKNKIVRADNDGISVAEIHFHETAPHVYEITEVLTAAPDDDDQDLDKLMSKMVSHMRKHGNTIYSRDDFAQEWLEDHPESHDIWRDAPSKHTSVSEAVSQIAESFPEGRASREDSSNEDLSDGRPPEKGLTAAELPSKGVRKFGRFLQYLSVLAMLGIVALFVLSAVQNISTVSETLKDSPTGLNVFRLATLITPIIGILLALWILSRRRFTVDGVKTRLDCGRGAFPFTILLIALILTPTASLYLANLMQAGIHAGLAMGLRSFLTVLSIRAVPEGGLAAAGLLLSIIRQFVGR</sequence>
<keyword evidence="2" id="KW-0812">Transmembrane</keyword>
<protein>
    <submittedName>
        <fullName evidence="3">Uncharacterized protein</fullName>
    </submittedName>
</protein>
<dbReference type="Gene3D" id="3.40.630.30">
    <property type="match status" value="1"/>
</dbReference>